<dbReference type="PANTHER" id="PTHR10000">
    <property type="entry name" value="PHOSPHOSERINE PHOSPHATASE"/>
    <property type="match status" value="1"/>
</dbReference>
<evidence type="ECO:0000313" key="1">
    <source>
        <dbReference type="EMBL" id="MDL4935357.1"/>
    </source>
</evidence>
<protein>
    <submittedName>
        <fullName evidence="1">Cof-type HAD-IIB family hydrolase</fullName>
        <ecNumber evidence="1">3.1.3.-</ecNumber>
    </submittedName>
</protein>
<dbReference type="InterPro" id="IPR036412">
    <property type="entry name" value="HAD-like_sf"/>
</dbReference>
<dbReference type="SFLD" id="SFLDG01140">
    <property type="entry name" value="C2.B:_Phosphomannomutase_and_P"/>
    <property type="match status" value="1"/>
</dbReference>
<reference evidence="1 2" key="1">
    <citation type="submission" date="2023-06" db="EMBL/GenBank/DDBJ databases">
        <title>Acute promotion of culturable opportunistic pathogens and persistent increase of antibiotic resistance following antibiotic exposure in mouse gut microbiota.</title>
        <authorList>
            <person name="Li L."/>
            <person name="Wang B."/>
            <person name="Sun Y."/>
            <person name="Wang M."/>
            <person name="Xu H."/>
        </authorList>
    </citation>
    <scope>NUCLEOTIDE SEQUENCE [LARGE SCALE GENOMIC DNA]</scope>
    <source>
        <strain evidence="1 2">CRI2_2</strain>
    </source>
</reference>
<evidence type="ECO:0000313" key="2">
    <source>
        <dbReference type="Proteomes" id="UP001241571"/>
    </source>
</evidence>
<dbReference type="NCBIfam" id="TIGR01484">
    <property type="entry name" value="HAD-SF-IIB"/>
    <property type="match status" value="1"/>
</dbReference>
<accession>A0ABD4ZRI6</accession>
<dbReference type="PANTHER" id="PTHR10000:SF8">
    <property type="entry name" value="HAD SUPERFAMILY HYDROLASE-LIKE, TYPE 3"/>
    <property type="match status" value="1"/>
</dbReference>
<dbReference type="RefSeq" id="WP_103300424.1">
    <property type="nucleotide sequence ID" value="NZ_CP078505.1"/>
</dbReference>
<proteinExistence type="predicted"/>
<dbReference type="Proteomes" id="UP001241571">
    <property type="component" value="Unassembled WGS sequence"/>
</dbReference>
<gene>
    <name evidence="1" type="ORF">QRX88_06435</name>
</gene>
<dbReference type="SUPFAM" id="SSF56784">
    <property type="entry name" value="HAD-like"/>
    <property type="match status" value="1"/>
</dbReference>
<dbReference type="SFLD" id="SFLDS00003">
    <property type="entry name" value="Haloacid_Dehalogenase"/>
    <property type="match status" value="1"/>
</dbReference>
<dbReference type="CDD" id="cd07516">
    <property type="entry name" value="HAD_Pase"/>
    <property type="match status" value="1"/>
</dbReference>
<dbReference type="InterPro" id="IPR000150">
    <property type="entry name" value="Cof"/>
</dbReference>
<sequence length="274" mass="31106">MIQMVAIDLDGTLLDVTGNFSEAVRQTIQTLRQNNIRIVLCTGRPLYGLNRLIKKLGLDSDNEYLISFNGSLLTDSRGERVFFEETVSAEDYQELAILSQCLNVNIHIQSRDGIYTTNQLIDPYTAYDSYLNCGKIHVVTADFLRKIPLYKIMFVGEKAVIDEAIKQIPERLATRFNEMRSLDFFYEFLSLEASKGQTLHRLANYLNIKSTEILAIGDNENDLSMLKLAGISVAMGNADPEIKKQVDYVTKSNEEDGVNYSLLQLLKSRRNLQK</sequence>
<dbReference type="Pfam" id="PF08282">
    <property type="entry name" value="Hydrolase_3"/>
    <property type="match status" value="1"/>
</dbReference>
<comment type="caution">
    <text evidence="1">The sequence shown here is derived from an EMBL/GenBank/DDBJ whole genome shotgun (WGS) entry which is preliminary data.</text>
</comment>
<name>A0ABD4ZRI6_ENTGA</name>
<dbReference type="EMBL" id="JASUBT010000003">
    <property type="protein sequence ID" value="MDL4935357.1"/>
    <property type="molecule type" value="Genomic_DNA"/>
</dbReference>
<dbReference type="AlphaFoldDB" id="A0ABD4ZRI6"/>
<dbReference type="Gene3D" id="3.40.50.1000">
    <property type="entry name" value="HAD superfamily/HAD-like"/>
    <property type="match status" value="1"/>
</dbReference>
<dbReference type="InterPro" id="IPR006379">
    <property type="entry name" value="HAD-SF_hydro_IIB"/>
</dbReference>
<dbReference type="EC" id="3.1.3.-" evidence="1"/>
<dbReference type="GO" id="GO:0016791">
    <property type="term" value="F:phosphatase activity"/>
    <property type="evidence" value="ECO:0007669"/>
    <property type="project" value="UniProtKB-ARBA"/>
</dbReference>
<organism evidence="1 2">
    <name type="scientific">Enterococcus gallinarum</name>
    <dbReference type="NCBI Taxonomy" id="1353"/>
    <lineage>
        <taxon>Bacteria</taxon>
        <taxon>Bacillati</taxon>
        <taxon>Bacillota</taxon>
        <taxon>Bacilli</taxon>
        <taxon>Lactobacillales</taxon>
        <taxon>Enterococcaceae</taxon>
        <taxon>Enterococcus</taxon>
    </lineage>
</organism>
<dbReference type="Gene3D" id="3.30.1240.10">
    <property type="match status" value="1"/>
</dbReference>
<dbReference type="InterPro" id="IPR023214">
    <property type="entry name" value="HAD_sf"/>
</dbReference>
<keyword evidence="1" id="KW-0378">Hydrolase</keyword>
<dbReference type="PROSITE" id="PS01229">
    <property type="entry name" value="COF_2"/>
    <property type="match status" value="1"/>
</dbReference>
<dbReference type="NCBIfam" id="TIGR00099">
    <property type="entry name" value="Cof-subfamily"/>
    <property type="match status" value="1"/>
</dbReference>
<dbReference type="SFLD" id="SFLDG01144">
    <property type="entry name" value="C2.B.4:_PGP_Like"/>
    <property type="match status" value="1"/>
</dbReference>